<feature type="disulfide bond" evidence="2">
    <location>
        <begin position="166"/>
        <end position="180"/>
    </location>
</feature>
<dbReference type="EMBL" id="MU150253">
    <property type="protein sequence ID" value="KAF9464555.1"/>
    <property type="molecule type" value="Genomic_DNA"/>
</dbReference>
<dbReference type="GO" id="GO:0008061">
    <property type="term" value="F:chitin binding"/>
    <property type="evidence" value="ECO:0007669"/>
    <property type="project" value="UniProtKB-UniRule"/>
</dbReference>
<dbReference type="InterPro" id="IPR053214">
    <property type="entry name" value="LysM12-like"/>
</dbReference>
<name>A0A9P5YBB6_9AGAR</name>
<feature type="domain" description="Chitin-binding type-1" evidence="4">
    <location>
        <begin position="148"/>
        <end position="186"/>
    </location>
</feature>
<comment type="caution">
    <text evidence="2">Lacks conserved residue(s) required for the propagation of feature annotation.</text>
</comment>
<dbReference type="CDD" id="cd00118">
    <property type="entry name" value="LysM"/>
    <property type="match status" value="1"/>
</dbReference>
<evidence type="ECO:0000256" key="2">
    <source>
        <dbReference type="PROSITE-ProRule" id="PRU00261"/>
    </source>
</evidence>
<dbReference type="PROSITE" id="PS50941">
    <property type="entry name" value="CHIT_BIND_I_2"/>
    <property type="match status" value="1"/>
</dbReference>
<keyword evidence="1 2" id="KW-0147">Chitin-binding</keyword>
<dbReference type="AlphaFoldDB" id="A0A9P5YBB6"/>
<dbReference type="Proteomes" id="UP000807353">
    <property type="component" value="Unassembled WGS sequence"/>
</dbReference>
<feature type="signal peptide" evidence="3">
    <location>
        <begin position="1"/>
        <end position="19"/>
    </location>
</feature>
<reference evidence="6" key="1">
    <citation type="submission" date="2020-11" db="EMBL/GenBank/DDBJ databases">
        <authorList>
            <consortium name="DOE Joint Genome Institute"/>
            <person name="Ahrendt S."/>
            <person name="Riley R."/>
            <person name="Andreopoulos W."/>
            <person name="Labutti K."/>
            <person name="Pangilinan J."/>
            <person name="Ruiz-Duenas F.J."/>
            <person name="Barrasa J.M."/>
            <person name="Sanchez-Garcia M."/>
            <person name="Camarero S."/>
            <person name="Miyauchi S."/>
            <person name="Serrano A."/>
            <person name="Linde D."/>
            <person name="Babiker R."/>
            <person name="Drula E."/>
            <person name="Ayuso-Fernandez I."/>
            <person name="Pacheco R."/>
            <person name="Padilla G."/>
            <person name="Ferreira P."/>
            <person name="Barriuso J."/>
            <person name="Kellner H."/>
            <person name="Castanera R."/>
            <person name="Alfaro M."/>
            <person name="Ramirez L."/>
            <person name="Pisabarro A.G."/>
            <person name="Kuo A."/>
            <person name="Tritt A."/>
            <person name="Lipzen A."/>
            <person name="He G."/>
            <person name="Yan M."/>
            <person name="Ng V."/>
            <person name="Cullen D."/>
            <person name="Martin F."/>
            <person name="Rosso M.-N."/>
            <person name="Henrissat B."/>
            <person name="Hibbett D."/>
            <person name="Martinez A.T."/>
            <person name="Grigoriev I.V."/>
        </authorList>
    </citation>
    <scope>NUCLEOTIDE SEQUENCE</scope>
    <source>
        <strain evidence="6">CBS 247.69</strain>
    </source>
</reference>
<dbReference type="SMART" id="SM00257">
    <property type="entry name" value="LysM"/>
    <property type="match status" value="2"/>
</dbReference>
<dbReference type="Gene3D" id="3.10.350.10">
    <property type="entry name" value="LysM domain"/>
    <property type="match status" value="2"/>
</dbReference>
<organism evidence="6 7">
    <name type="scientific">Collybia nuda</name>
    <dbReference type="NCBI Taxonomy" id="64659"/>
    <lineage>
        <taxon>Eukaryota</taxon>
        <taxon>Fungi</taxon>
        <taxon>Dikarya</taxon>
        <taxon>Basidiomycota</taxon>
        <taxon>Agaricomycotina</taxon>
        <taxon>Agaricomycetes</taxon>
        <taxon>Agaricomycetidae</taxon>
        <taxon>Agaricales</taxon>
        <taxon>Tricholomatineae</taxon>
        <taxon>Clitocybaceae</taxon>
        <taxon>Collybia</taxon>
    </lineage>
</organism>
<dbReference type="PANTHER" id="PTHR47700">
    <property type="entry name" value="V CHITINASE, PUTATIVE (AFU_ORTHOLOGUE AFUA_6G13720)-RELATED"/>
    <property type="match status" value="1"/>
</dbReference>
<dbReference type="SUPFAM" id="SSF54106">
    <property type="entry name" value="LysM domain"/>
    <property type="match status" value="2"/>
</dbReference>
<dbReference type="Pfam" id="PF01476">
    <property type="entry name" value="LysM"/>
    <property type="match status" value="1"/>
</dbReference>
<gene>
    <name evidence="6" type="ORF">BDZ94DRAFT_475398</name>
</gene>
<proteinExistence type="predicted"/>
<dbReference type="InterPro" id="IPR036779">
    <property type="entry name" value="LysM_dom_sf"/>
</dbReference>
<evidence type="ECO:0000259" key="5">
    <source>
        <dbReference type="PROSITE" id="PS51782"/>
    </source>
</evidence>
<sequence>MATIFGAILLSFFIVKTHGAPCTTATVGMPYTTCWDIAVGANINTDQLIQYNPGLDCGTIQIGQKLCVSPGDLPTTTPQPNPDGSCKTYKTIDGDHCAIIGTKFGITAAQIEQFNADTYKWRGCENLQLDYTLCISSGKPPPIPVNPALQCGPESPGAAECPLKACCSPFGFCGITDEFCNAAPNGEPW</sequence>
<dbReference type="CDD" id="cd00035">
    <property type="entry name" value="ChtBD1"/>
    <property type="match status" value="1"/>
</dbReference>
<feature type="disulfide bond" evidence="2">
    <location>
        <begin position="161"/>
        <end position="173"/>
    </location>
</feature>
<dbReference type="InterPro" id="IPR036861">
    <property type="entry name" value="Endochitinase-like_sf"/>
</dbReference>
<dbReference type="SMART" id="SM00270">
    <property type="entry name" value="ChtBD1"/>
    <property type="match status" value="1"/>
</dbReference>
<dbReference type="Pfam" id="PF00187">
    <property type="entry name" value="Chitin_bind_1"/>
    <property type="match status" value="1"/>
</dbReference>
<dbReference type="InterPro" id="IPR018371">
    <property type="entry name" value="Chitin-binding_1_CS"/>
</dbReference>
<feature type="chain" id="PRO_5040179533" evidence="3">
    <location>
        <begin position="20"/>
        <end position="189"/>
    </location>
</feature>
<accession>A0A9P5YBB6</accession>
<evidence type="ECO:0000256" key="3">
    <source>
        <dbReference type="SAM" id="SignalP"/>
    </source>
</evidence>
<dbReference type="PANTHER" id="PTHR47700:SF2">
    <property type="entry name" value="CHITINASE"/>
    <property type="match status" value="1"/>
</dbReference>
<feature type="domain" description="LysM" evidence="5">
    <location>
        <begin position="23"/>
        <end position="68"/>
    </location>
</feature>
<dbReference type="InterPro" id="IPR018392">
    <property type="entry name" value="LysM"/>
</dbReference>
<dbReference type="PROSITE" id="PS51782">
    <property type="entry name" value="LYSM"/>
    <property type="match status" value="2"/>
</dbReference>
<protein>
    <submittedName>
        <fullName evidence="6">Uncharacterized protein</fullName>
    </submittedName>
</protein>
<dbReference type="PROSITE" id="PS00026">
    <property type="entry name" value="CHIT_BIND_I_1"/>
    <property type="match status" value="1"/>
</dbReference>
<dbReference type="SUPFAM" id="SSF57016">
    <property type="entry name" value="Plant lectins/antimicrobial peptides"/>
    <property type="match status" value="1"/>
</dbReference>
<keyword evidence="2" id="KW-1015">Disulfide bond</keyword>
<dbReference type="Gene3D" id="3.30.60.10">
    <property type="entry name" value="Endochitinase-like"/>
    <property type="match status" value="1"/>
</dbReference>
<dbReference type="InterPro" id="IPR001002">
    <property type="entry name" value="Chitin-bd_1"/>
</dbReference>
<comment type="caution">
    <text evidence="6">The sequence shown here is derived from an EMBL/GenBank/DDBJ whole genome shotgun (WGS) entry which is preliminary data.</text>
</comment>
<feature type="domain" description="LysM" evidence="5">
    <location>
        <begin position="87"/>
        <end position="135"/>
    </location>
</feature>
<evidence type="ECO:0000313" key="7">
    <source>
        <dbReference type="Proteomes" id="UP000807353"/>
    </source>
</evidence>
<evidence type="ECO:0000256" key="1">
    <source>
        <dbReference type="ARBA" id="ARBA00022669"/>
    </source>
</evidence>
<keyword evidence="3" id="KW-0732">Signal</keyword>
<dbReference type="OrthoDB" id="5985073at2759"/>
<evidence type="ECO:0000259" key="4">
    <source>
        <dbReference type="PROSITE" id="PS50941"/>
    </source>
</evidence>
<keyword evidence="7" id="KW-1185">Reference proteome</keyword>
<evidence type="ECO:0000313" key="6">
    <source>
        <dbReference type="EMBL" id="KAF9464555.1"/>
    </source>
</evidence>